<name>A0ABD1LNN9_9FABA</name>
<reference evidence="8 9" key="1">
    <citation type="submission" date="2024-08" db="EMBL/GenBank/DDBJ databases">
        <title>Insights into the chromosomal genome structure of Flemingia macrophylla.</title>
        <authorList>
            <person name="Ding Y."/>
            <person name="Zhao Y."/>
            <person name="Bi W."/>
            <person name="Wu M."/>
            <person name="Zhao G."/>
            <person name="Gong Y."/>
            <person name="Li W."/>
            <person name="Zhang P."/>
        </authorList>
    </citation>
    <scope>NUCLEOTIDE SEQUENCE [LARGE SCALE GENOMIC DNA]</scope>
    <source>
        <strain evidence="8">DYQJB</strain>
        <tissue evidence="8">Leaf</tissue>
    </source>
</reference>
<dbReference type="InterPro" id="IPR035897">
    <property type="entry name" value="Toll_tir_struct_dom_sf"/>
</dbReference>
<dbReference type="Proteomes" id="UP001603857">
    <property type="component" value="Unassembled WGS sequence"/>
</dbReference>
<dbReference type="PANTHER" id="PTHR11017:SF562">
    <property type="entry name" value="ADP-RIBOSYL CYCLASE_CYCLIC ADP-RIBOSE HYDROLASE"/>
    <property type="match status" value="1"/>
</dbReference>
<keyword evidence="4" id="KW-0378">Hydrolase</keyword>
<evidence type="ECO:0000256" key="5">
    <source>
        <dbReference type="ARBA" id="ARBA00023027"/>
    </source>
</evidence>
<dbReference type="Pfam" id="PF20160">
    <property type="entry name" value="C-JID"/>
    <property type="match status" value="1"/>
</dbReference>
<dbReference type="InterPro" id="IPR027417">
    <property type="entry name" value="P-loop_NTPase"/>
</dbReference>
<dbReference type="SUPFAM" id="SSF52540">
    <property type="entry name" value="P-loop containing nucleoside triphosphate hydrolases"/>
    <property type="match status" value="1"/>
</dbReference>
<proteinExistence type="predicted"/>
<sequence length="1138" mass="129896">MSSWSPRKYDVFISFRGEDVRDNFISHLRPALHKDNIQVFVDDNLQKGEEVWPTLCQAIHDSHLAIVVFSQNYANSKWCLKELVEILHCRKTRGLVVIPVFYEVDPSHIRKYCGTYGKAIAKHDTYFGDKGKQSIQDWKAALTEAANICGWDTRSRDYKNESQVIEKIVEDVSHKLSLRFPVELKIQDLVDIEKHCEEVKQLLSKSQKHQLQENVQVIGIWGMGGIGKTTIAKVLFSQFFPQYDAVCYLANVREETERLGLTALCGRLLSELMRDEHYKYNPARSTFFVRRLSNKRVLIVLDDVDSLDQLDEFSREQRNHAGPGSKLIITTRNRHLLTGRADKIYEVKKWNFAKSLELFCLHAFKDKHPKKGYEDLSEKAVKYAGGVPLALKVLGSNLHCRSTEFWDCELNKLINCPNYGIQNVLKVSYDGLDNLERKIFLDIAFFFLGKHKDYVIRILDACGFYATSGVKVLEDKALITLSYFGTIQMHDLIQEMGLNIVRGGSEDPGKRSRLRDIEEVSGVLENNKVSDLIEGIKLDLSQIEDLHLKADTFNLMTNLRILRLYVPTGKRSGNVHYSGVLSKLSGKLRYLEWNGCFLKSLPATFCAKMLVEICMPHSHVTELWQGVQDVANLVRINLHECKHLKKLPDLSKASRLKWVILSGCESLRDIHPSVFSFDTLETLILDGCKNLKRLKSEKHLTSLQKISVNGCTSLTEFSVSSDSITSLNLSRTGVEMLDCSSFERLRNLRSLNLYRLRRAPVDLFLFKDLVMLRIFKCRLAINKRLLHSLFCRSKSLELLHLKHCCNLFELPDSISGLCKLYELRLDGSSVKTLPASIACSPNLETLSLENCRKLQSLPELSPFVLELNAMNCRSLRTVFPLTGIFARKATMRRFVSFKNCFALDESSLHYIMEGAHFAIKGAACDNIYKSVRFCFPGSRVPGQFEYRTTDSSITVDLPSSQSDLVGLSLCVVVAHSWGMKNLGVKIWCQCYVANSRRLGPVTTWYDEAVTGLDSDNVFIWYDPSHFEGILKIYDTSERRVSFKFFLTNDTGEHVIMATLECGVCLIVDPENGLHHLRREINVARYTERAALLFISVFEPAGTDCNDTDNDERDLTEDWSCSCDCFLDVLRYLRRLINI</sequence>
<dbReference type="Gene3D" id="3.40.50.300">
    <property type="entry name" value="P-loop containing nucleotide triphosphate hydrolases"/>
    <property type="match status" value="1"/>
</dbReference>
<comment type="caution">
    <text evidence="8">The sequence shown here is derived from an EMBL/GenBank/DDBJ whole genome shotgun (WGS) entry which is preliminary data.</text>
</comment>
<dbReference type="FunFam" id="3.40.50.10140:FF:000007">
    <property type="entry name" value="Disease resistance protein (TIR-NBS-LRR class)"/>
    <property type="match status" value="1"/>
</dbReference>
<dbReference type="EC" id="3.2.2.6" evidence="1"/>
<dbReference type="SUPFAM" id="SSF52058">
    <property type="entry name" value="L domain-like"/>
    <property type="match status" value="1"/>
</dbReference>
<evidence type="ECO:0000259" key="7">
    <source>
        <dbReference type="PROSITE" id="PS50104"/>
    </source>
</evidence>
<dbReference type="InterPro" id="IPR058192">
    <property type="entry name" value="WHD_ROQ1-like"/>
</dbReference>
<dbReference type="PANTHER" id="PTHR11017">
    <property type="entry name" value="LEUCINE-RICH REPEAT-CONTAINING PROTEIN"/>
    <property type="match status" value="1"/>
</dbReference>
<evidence type="ECO:0000313" key="8">
    <source>
        <dbReference type="EMBL" id="KAL2325126.1"/>
    </source>
</evidence>
<dbReference type="PRINTS" id="PR00364">
    <property type="entry name" value="DISEASERSIST"/>
</dbReference>
<comment type="catalytic activity">
    <reaction evidence="6">
        <text>NAD(+) + H2O = ADP-D-ribose + nicotinamide + H(+)</text>
        <dbReference type="Rhea" id="RHEA:16301"/>
        <dbReference type="ChEBI" id="CHEBI:15377"/>
        <dbReference type="ChEBI" id="CHEBI:15378"/>
        <dbReference type="ChEBI" id="CHEBI:17154"/>
        <dbReference type="ChEBI" id="CHEBI:57540"/>
        <dbReference type="ChEBI" id="CHEBI:57967"/>
        <dbReference type="EC" id="3.2.2.6"/>
    </reaction>
    <physiologicalReaction direction="left-to-right" evidence="6">
        <dbReference type="Rhea" id="RHEA:16302"/>
    </physiologicalReaction>
</comment>
<keyword evidence="3" id="KW-0677">Repeat</keyword>
<dbReference type="EMBL" id="JBGMDY010000008">
    <property type="protein sequence ID" value="KAL2325126.1"/>
    <property type="molecule type" value="Genomic_DNA"/>
</dbReference>
<dbReference type="SUPFAM" id="SSF52200">
    <property type="entry name" value="Toll/Interleukin receptor TIR domain"/>
    <property type="match status" value="1"/>
</dbReference>
<keyword evidence="5" id="KW-0520">NAD</keyword>
<evidence type="ECO:0000256" key="1">
    <source>
        <dbReference type="ARBA" id="ARBA00011982"/>
    </source>
</evidence>
<dbReference type="Pfam" id="PF01582">
    <property type="entry name" value="TIR"/>
    <property type="match status" value="1"/>
</dbReference>
<dbReference type="InterPro" id="IPR000157">
    <property type="entry name" value="TIR_dom"/>
</dbReference>
<organism evidence="8 9">
    <name type="scientific">Flemingia macrophylla</name>
    <dbReference type="NCBI Taxonomy" id="520843"/>
    <lineage>
        <taxon>Eukaryota</taxon>
        <taxon>Viridiplantae</taxon>
        <taxon>Streptophyta</taxon>
        <taxon>Embryophyta</taxon>
        <taxon>Tracheophyta</taxon>
        <taxon>Spermatophyta</taxon>
        <taxon>Magnoliopsida</taxon>
        <taxon>eudicotyledons</taxon>
        <taxon>Gunneridae</taxon>
        <taxon>Pentapetalae</taxon>
        <taxon>rosids</taxon>
        <taxon>fabids</taxon>
        <taxon>Fabales</taxon>
        <taxon>Fabaceae</taxon>
        <taxon>Papilionoideae</taxon>
        <taxon>50 kb inversion clade</taxon>
        <taxon>NPAAA clade</taxon>
        <taxon>indigoferoid/millettioid clade</taxon>
        <taxon>Phaseoleae</taxon>
        <taxon>Flemingia</taxon>
    </lineage>
</organism>
<keyword evidence="2" id="KW-0433">Leucine-rich repeat</keyword>
<evidence type="ECO:0000256" key="2">
    <source>
        <dbReference type="ARBA" id="ARBA00022614"/>
    </source>
</evidence>
<dbReference type="InterPro" id="IPR044974">
    <property type="entry name" value="Disease_R_plants"/>
</dbReference>
<protein>
    <recommendedName>
        <fullName evidence="1">ADP-ribosyl cyclase/cyclic ADP-ribose hydrolase</fullName>
        <ecNumber evidence="1">3.2.2.6</ecNumber>
    </recommendedName>
</protein>
<dbReference type="Pfam" id="PF00931">
    <property type="entry name" value="NB-ARC"/>
    <property type="match status" value="1"/>
</dbReference>
<keyword evidence="9" id="KW-1185">Reference proteome</keyword>
<dbReference type="PROSITE" id="PS50104">
    <property type="entry name" value="TIR"/>
    <property type="match status" value="1"/>
</dbReference>
<dbReference type="InterPro" id="IPR002182">
    <property type="entry name" value="NB-ARC"/>
</dbReference>
<feature type="domain" description="TIR" evidence="7">
    <location>
        <begin position="7"/>
        <end position="176"/>
    </location>
</feature>
<accession>A0ABD1LNN9</accession>
<dbReference type="AlphaFoldDB" id="A0ABD1LNN9"/>
<dbReference type="GO" id="GO:0061809">
    <property type="term" value="F:NAD+ nucleosidase activity, cyclic ADP-ribose generating"/>
    <property type="evidence" value="ECO:0007669"/>
    <property type="project" value="UniProtKB-EC"/>
</dbReference>
<dbReference type="SMART" id="SM00255">
    <property type="entry name" value="TIR"/>
    <property type="match status" value="1"/>
</dbReference>
<dbReference type="Gene3D" id="1.10.8.430">
    <property type="entry name" value="Helical domain of apoptotic protease-activating factors"/>
    <property type="match status" value="1"/>
</dbReference>
<dbReference type="Gene3D" id="3.80.10.10">
    <property type="entry name" value="Ribonuclease Inhibitor"/>
    <property type="match status" value="2"/>
</dbReference>
<dbReference type="Pfam" id="PF23282">
    <property type="entry name" value="WHD_ROQ1"/>
    <property type="match status" value="1"/>
</dbReference>
<gene>
    <name evidence="8" type="ORF">Fmac_024184</name>
</gene>
<dbReference type="GO" id="GO:0006950">
    <property type="term" value="P:response to stress"/>
    <property type="evidence" value="ECO:0007669"/>
    <property type="project" value="UniProtKB-ARBA"/>
</dbReference>
<evidence type="ECO:0000313" key="9">
    <source>
        <dbReference type="Proteomes" id="UP001603857"/>
    </source>
</evidence>
<dbReference type="Gene3D" id="3.40.50.10140">
    <property type="entry name" value="Toll/interleukin-1 receptor homology (TIR) domain"/>
    <property type="match status" value="1"/>
</dbReference>
<dbReference type="InterPro" id="IPR032675">
    <property type="entry name" value="LRR_dom_sf"/>
</dbReference>
<evidence type="ECO:0000256" key="4">
    <source>
        <dbReference type="ARBA" id="ARBA00022801"/>
    </source>
</evidence>
<dbReference type="InterPro" id="IPR042197">
    <property type="entry name" value="Apaf_helical"/>
</dbReference>
<evidence type="ECO:0000256" key="6">
    <source>
        <dbReference type="ARBA" id="ARBA00047304"/>
    </source>
</evidence>
<evidence type="ECO:0000256" key="3">
    <source>
        <dbReference type="ARBA" id="ARBA00022737"/>
    </source>
</evidence>
<dbReference type="InterPro" id="IPR045344">
    <property type="entry name" value="C-JID"/>
</dbReference>